<organism evidence="1 2">
    <name type="scientific">Tissierella creatinophila DSM 6911</name>
    <dbReference type="NCBI Taxonomy" id="1123403"/>
    <lineage>
        <taxon>Bacteria</taxon>
        <taxon>Bacillati</taxon>
        <taxon>Bacillota</taxon>
        <taxon>Tissierellia</taxon>
        <taxon>Tissierellales</taxon>
        <taxon>Tissierellaceae</taxon>
        <taxon>Tissierella</taxon>
    </lineage>
</organism>
<reference evidence="1 2" key="1">
    <citation type="submission" date="2016-02" db="EMBL/GenBank/DDBJ databases">
        <title>Genome sequence of Tissierella creatinophila DSM 6911.</title>
        <authorList>
            <person name="Poehlein A."/>
            <person name="Daniel R."/>
        </authorList>
    </citation>
    <scope>NUCLEOTIDE SEQUENCE [LARGE SCALE GENOMIC DNA]</scope>
    <source>
        <strain evidence="1 2">DSM 6911</strain>
    </source>
</reference>
<proteinExistence type="predicted"/>
<dbReference type="NCBIfam" id="NF038093">
    <property type="entry name" value="GrdX"/>
    <property type="match status" value="1"/>
</dbReference>
<sequence>MENTFDYDIVTNNPSVKDKYENIIFVDGGFKDVLFKVRDLVHNGAELINHPLGASIRMFFSPYRSIIIREKSEGNSEINKEYYINTIENSIENYNKQMENRNPDVVNSEDYSLIDENLLESAIGEFKRMQN</sequence>
<dbReference type="OrthoDB" id="92592at2"/>
<protein>
    <submittedName>
        <fullName evidence="1">Glycine reductase operon associated protein GrdX</fullName>
    </submittedName>
</protein>
<accession>A0A1U7M8K3</accession>
<gene>
    <name evidence="1" type="primary">grdX</name>
    <name evidence="1" type="ORF">TICRE_03220</name>
</gene>
<dbReference type="Proteomes" id="UP000186112">
    <property type="component" value="Unassembled WGS sequence"/>
</dbReference>
<dbReference type="AlphaFoldDB" id="A0A1U7M8K3"/>
<keyword evidence="2" id="KW-1185">Reference proteome</keyword>
<evidence type="ECO:0000313" key="2">
    <source>
        <dbReference type="Proteomes" id="UP000186112"/>
    </source>
</evidence>
<comment type="caution">
    <text evidence="1">The sequence shown here is derived from an EMBL/GenBank/DDBJ whole genome shotgun (WGS) entry which is preliminary data.</text>
</comment>
<dbReference type="InterPro" id="IPR047735">
    <property type="entry name" value="GrdX-like"/>
</dbReference>
<dbReference type="EMBL" id="LTDM01000004">
    <property type="protein sequence ID" value="OLS03627.1"/>
    <property type="molecule type" value="Genomic_DNA"/>
</dbReference>
<evidence type="ECO:0000313" key="1">
    <source>
        <dbReference type="EMBL" id="OLS03627.1"/>
    </source>
</evidence>
<dbReference type="RefSeq" id="WP_075724447.1">
    <property type="nucleotide sequence ID" value="NZ_LTDM01000004.1"/>
</dbReference>
<name>A0A1U7M8K3_TISCR</name>